<sequence length="392" mass="43350">MDLELLEKGLDYAKKKRKWAFLTGLTCYGVYKLYKRRQRLSKFLAAFISVAEMVSDSADAIGMLSKDLKQFLASDSDQIPQSLMQLSKIAKSNEFSDTITRTTRATAVGILSAYSHESTAKGGDDHGFFDRVMDKLFSDAGAGFASAVAGSFARNTVMVLYSEWQRGGGGCDAVIHDGASVPWWIELVCEEKCRALVGTMIQQFVSTGLTVYLEKTMDVNAYEEFFAGLTNPKHEDRVREMLGYLCSNAVDTCVRTSYHVWRANSSAASKLHFDGFGGDEKGGVRAKQVRRAAERNRESGWMRTMRVPGNRRLVLDVTGVATFESVRSFLEVVLEKVAEGVKTSVDVVQQEVVEKGVEAIRYASGRSSAVTALCLTLCFNILNSPWILTPYS</sequence>
<evidence type="ECO:0000313" key="1">
    <source>
        <dbReference type="EMBL" id="KAL1537056.1"/>
    </source>
</evidence>
<proteinExistence type="predicted"/>
<protein>
    <submittedName>
        <fullName evidence="1">Protein PHLOEM PROTEIN 2-LIKE A10-like</fullName>
    </submittedName>
</protein>
<gene>
    <name evidence="1" type="ORF">AAHA92_29614</name>
</gene>
<reference evidence="1 2" key="1">
    <citation type="submission" date="2024-06" db="EMBL/GenBank/DDBJ databases">
        <title>A chromosome level genome sequence of Diviner's sage (Salvia divinorum).</title>
        <authorList>
            <person name="Ford S.A."/>
            <person name="Ro D.-K."/>
            <person name="Ness R.W."/>
            <person name="Phillips M.A."/>
        </authorList>
    </citation>
    <scope>NUCLEOTIDE SEQUENCE [LARGE SCALE GENOMIC DNA]</scope>
    <source>
        <strain evidence="1">SAF-2024a</strain>
        <tissue evidence="1">Leaf</tissue>
    </source>
</reference>
<dbReference type="AlphaFoldDB" id="A0ABD1G1U8"/>
<dbReference type="PANTHER" id="PTHR21477">
    <property type="entry name" value="ZGC:172139"/>
    <property type="match status" value="1"/>
</dbReference>
<name>A0ABD1G1U8_SALDI</name>
<evidence type="ECO:0000313" key="2">
    <source>
        <dbReference type="Proteomes" id="UP001567538"/>
    </source>
</evidence>
<dbReference type="PANTHER" id="PTHR21477:SF12">
    <property type="entry name" value="PROTEIN PHLOEM PROTEIN 2-LIKE A10"/>
    <property type="match status" value="1"/>
</dbReference>
<dbReference type="EMBL" id="JBEAFC010000011">
    <property type="protein sequence ID" value="KAL1537056.1"/>
    <property type="molecule type" value="Genomic_DNA"/>
</dbReference>
<keyword evidence="2" id="KW-1185">Reference proteome</keyword>
<accession>A0ABD1G1U8</accession>
<dbReference type="InterPro" id="IPR019141">
    <property type="entry name" value="DUF2045"/>
</dbReference>
<dbReference type="Proteomes" id="UP001567538">
    <property type="component" value="Unassembled WGS sequence"/>
</dbReference>
<comment type="caution">
    <text evidence="1">The sequence shown here is derived from an EMBL/GenBank/DDBJ whole genome shotgun (WGS) entry which is preliminary data.</text>
</comment>
<organism evidence="1 2">
    <name type="scientific">Salvia divinorum</name>
    <name type="common">Maria pastora</name>
    <name type="synonym">Diviner's sage</name>
    <dbReference type="NCBI Taxonomy" id="28513"/>
    <lineage>
        <taxon>Eukaryota</taxon>
        <taxon>Viridiplantae</taxon>
        <taxon>Streptophyta</taxon>
        <taxon>Embryophyta</taxon>
        <taxon>Tracheophyta</taxon>
        <taxon>Spermatophyta</taxon>
        <taxon>Magnoliopsida</taxon>
        <taxon>eudicotyledons</taxon>
        <taxon>Gunneridae</taxon>
        <taxon>Pentapetalae</taxon>
        <taxon>asterids</taxon>
        <taxon>lamiids</taxon>
        <taxon>Lamiales</taxon>
        <taxon>Lamiaceae</taxon>
        <taxon>Nepetoideae</taxon>
        <taxon>Mentheae</taxon>
        <taxon>Salviinae</taxon>
        <taxon>Salvia</taxon>
        <taxon>Salvia subgen. Calosphace</taxon>
    </lineage>
</organism>